<feature type="region of interest" description="Disordered" evidence="1">
    <location>
        <begin position="1"/>
        <end position="44"/>
    </location>
</feature>
<dbReference type="Pfam" id="PF07727">
    <property type="entry name" value="RVT_2"/>
    <property type="match status" value="1"/>
</dbReference>
<evidence type="ECO:0000256" key="1">
    <source>
        <dbReference type="SAM" id="MobiDB-lite"/>
    </source>
</evidence>
<protein>
    <submittedName>
        <fullName evidence="3">Retrovirus-related Pol polyprotein from transposon RE2</fullName>
    </submittedName>
</protein>
<sequence length="303" mass="34660">MRKRPQEELEDHTIPEQNQESNPRSESPHNSIQETEVYDTPNDLDMPIALRKGGIEKEWDLGIIRLAEKGSNQLDETFALVAKLNTVRVLLSLAVNLDWTLQQLDVKNVFLNGDLEDEVYMEIPPGFENKVDVGKVCKLRNPYMALNNLPEHGFTSLLRWLRSMENHTNEMDKLKEVLPNEFEIKDLGPLKYFLGMEIARSKKGIVVSQWKYVLDLLQATGCKDKQSVVARSSAEVEFKALAQGICKGMWLKGLLEELRIEVDGVTSVFCDNLVAISIAKNLIHHDKTKHVEIDRHFIKEKIE</sequence>
<organism evidence="3 4">
    <name type="scientific">Vitis vinifera</name>
    <name type="common">Grape</name>
    <dbReference type="NCBI Taxonomy" id="29760"/>
    <lineage>
        <taxon>Eukaryota</taxon>
        <taxon>Viridiplantae</taxon>
        <taxon>Streptophyta</taxon>
        <taxon>Embryophyta</taxon>
        <taxon>Tracheophyta</taxon>
        <taxon>Spermatophyta</taxon>
        <taxon>Magnoliopsida</taxon>
        <taxon>eudicotyledons</taxon>
        <taxon>Gunneridae</taxon>
        <taxon>Pentapetalae</taxon>
        <taxon>rosids</taxon>
        <taxon>Vitales</taxon>
        <taxon>Vitaceae</taxon>
        <taxon>Viteae</taxon>
        <taxon>Vitis</taxon>
    </lineage>
</organism>
<dbReference type="CDD" id="cd09272">
    <property type="entry name" value="RNase_HI_RT_Ty1"/>
    <property type="match status" value="1"/>
</dbReference>
<dbReference type="AlphaFoldDB" id="A0A438DHR4"/>
<evidence type="ECO:0000259" key="2">
    <source>
        <dbReference type="Pfam" id="PF07727"/>
    </source>
</evidence>
<gene>
    <name evidence="3" type="primary">RE2_309</name>
    <name evidence="3" type="ORF">CK203_092536</name>
</gene>
<dbReference type="PANTHER" id="PTHR11439">
    <property type="entry name" value="GAG-POL-RELATED RETROTRANSPOSON"/>
    <property type="match status" value="1"/>
</dbReference>
<feature type="compositionally biased region" description="Basic and acidic residues" evidence="1">
    <location>
        <begin position="1"/>
        <end position="14"/>
    </location>
</feature>
<evidence type="ECO:0000313" key="4">
    <source>
        <dbReference type="Proteomes" id="UP000288805"/>
    </source>
</evidence>
<proteinExistence type="predicted"/>
<feature type="compositionally biased region" description="Polar residues" evidence="1">
    <location>
        <begin position="15"/>
        <end position="34"/>
    </location>
</feature>
<feature type="domain" description="Reverse transcriptase Ty1/copia-type" evidence="2">
    <location>
        <begin position="72"/>
        <end position="157"/>
    </location>
</feature>
<dbReference type="Proteomes" id="UP000288805">
    <property type="component" value="Unassembled WGS sequence"/>
</dbReference>
<dbReference type="PANTHER" id="PTHR11439:SF463">
    <property type="entry name" value="REVERSE TRANSCRIPTASE TY1_COPIA-TYPE DOMAIN-CONTAINING PROTEIN"/>
    <property type="match status" value="1"/>
</dbReference>
<comment type="caution">
    <text evidence="3">The sequence shown here is derived from an EMBL/GenBank/DDBJ whole genome shotgun (WGS) entry which is preliminary data.</text>
</comment>
<dbReference type="InterPro" id="IPR013103">
    <property type="entry name" value="RVT_2"/>
</dbReference>
<dbReference type="EMBL" id="QGNW01001617">
    <property type="protein sequence ID" value="RVW35010.1"/>
    <property type="molecule type" value="Genomic_DNA"/>
</dbReference>
<accession>A0A438DHR4</accession>
<reference evidence="3 4" key="1">
    <citation type="journal article" date="2018" name="PLoS Genet.">
        <title>Population sequencing reveals clonal diversity and ancestral inbreeding in the grapevine cultivar Chardonnay.</title>
        <authorList>
            <person name="Roach M.J."/>
            <person name="Johnson D.L."/>
            <person name="Bohlmann J."/>
            <person name="van Vuuren H.J."/>
            <person name="Jones S.J."/>
            <person name="Pretorius I.S."/>
            <person name="Schmidt S.A."/>
            <person name="Borneman A.R."/>
        </authorList>
    </citation>
    <scope>NUCLEOTIDE SEQUENCE [LARGE SCALE GENOMIC DNA]</scope>
    <source>
        <strain evidence="4">cv. Chardonnay</strain>
        <tissue evidence="3">Leaf</tissue>
    </source>
</reference>
<evidence type="ECO:0000313" key="3">
    <source>
        <dbReference type="EMBL" id="RVW35010.1"/>
    </source>
</evidence>
<name>A0A438DHR4_VITVI</name>